<gene>
    <name evidence="2" type="ORF">F0L46_08470</name>
</gene>
<name>A0A5B2VDV6_9HYPH</name>
<dbReference type="EMBL" id="VUOA01000018">
    <property type="protein sequence ID" value="KAA2237703.1"/>
    <property type="molecule type" value="Genomic_DNA"/>
</dbReference>
<dbReference type="SUPFAM" id="SSF103084">
    <property type="entry name" value="Holliday junction resolvase RusA"/>
    <property type="match status" value="1"/>
</dbReference>
<proteinExistence type="predicted"/>
<dbReference type="InterPro" id="IPR036614">
    <property type="entry name" value="RusA-like_sf"/>
</dbReference>
<organism evidence="2 3">
    <name type="scientific">Salinarimonas soli</name>
    <dbReference type="NCBI Taxonomy" id="1638099"/>
    <lineage>
        <taxon>Bacteria</taxon>
        <taxon>Pseudomonadati</taxon>
        <taxon>Pseudomonadota</taxon>
        <taxon>Alphaproteobacteria</taxon>
        <taxon>Hyphomicrobiales</taxon>
        <taxon>Salinarimonadaceae</taxon>
        <taxon>Salinarimonas</taxon>
    </lineage>
</organism>
<evidence type="ECO:0000313" key="3">
    <source>
        <dbReference type="Proteomes" id="UP000323142"/>
    </source>
</evidence>
<dbReference type="InterPro" id="IPR008822">
    <property type="entry name" value="Endonuclease_RusA-like"/>
</dbReference>
<comment type="caution">
    <text evidence="2">The sequence shown here is derived from an EMBL/GenBank/DDBJ whole genome shotgun (WGS) entry which is preliminary data.</text>
</comment>
<keyword evidence="3" id="KW-1185">Reference proteome</keyword>
<reference evidence="2 3" key="2">
    <citation type="submission" date="2019-09" db="EMBL/GenBank/DDBJ databases">
        <authorList>
            <person name="Jin C."/>
        </authorList>
    </citation>
    <scope>NUCLEOTIDE SEQUENCE [LARGE SCALE GENOMIC DNA]</scope>
    <source>
        <strain evidence="2 3">BN140002</strain>
    </source>
</reference>
<reference evidence="2 3" key="1">
    <citation type="submission" date="2019-09" db="EMBL/GenBank/DDBJ databases">
        <title>Salinarimonas rosea gen. nov., sp. nov., a new member of the a-2 subgroup of the Proteobacteria.</title>
        <authorList>
            <person name="Liu J."/>
        </authorList>
    </citation>
    <scope>NUCLEOTIDE SEQUENCE [LARGE SCALE GENOMIC DNA]</scope>
    <source>
        <strain evidence="2 3">BN140002</strain>
    </source>
</reference>
<feature type="region of interest" description="Disordered" evidence="1">
    <location>
        <begin position="1"/>
        <end position="22"/>
    </location>
</feature>
<dbReference type="GO" id="GO:0006281">
    <property type="term" value="P:DNA repair"/>
    <property type="evidence" value="ECO:0007669"/>
    <property type="project" value="InterPro"/>
</dbReference>
<dbReference type="Gene3D" id="3.30.1330.70">
    <property type="entry name" value="Holliday junction resolvase RusA"/>
    <property type="match status" value="1"/>
</dbReference>
<dbReference type="RefSeq" id="WP_149816657.1">
    <property type="nucleotide sequence ID" value="NZ_VUOA01000018.1"/>
</dbReference>
<accession>A0A5B2VDV6</accession>
<evidence type="ECO:0000256" key="1">
    <source>
        <dbReference type="SAM" id="MobiDB-lite"/>
    </source>
</evidence>
<dbReference type="Proteomes" id="UP000323142">
    <property type="component" value="Unassembled WGS sequence"/>
</dbReference>
<dbReference type="GO" id="GO:0000287">
    <property type="term" value="F:magnesium ion binding"/>
    <property type="evidence" value="ECO:0007669"/>
    <property type="project" value="InterPro"/>
</dbReference>
<protein>
    <submittedName>
        <fullName evidence="2">RusA family crossover junction endodeoxyribonuclease</fullName>
    </submittedName>
</protein>
<evidence type="ECO:0000313" key="2">
    <source>
        <dbReference type="EMBL" id="KAA2237703.1"/>
    </source>
</evidence>
<dbReference type="AlphaFoldDB" id="A0A5B2VDV6"/>
<dbReference type="GO" id="GO:0006310">
    <property type="term" value="P:DNA recombination"/>
    <property type="evidence" value="ECO:0007669"/>
    <property type="project" value="InterPro"/>
</dbReference>
<dbReference type="Pfam" id="PF05866">
    <property type="entry name" value="RusA"/>
    <property type="match status" value="1"/>
</dbReference>
<dbReference type="OrthoDB" id="5114842at2"/>
<sequence length="169" mass="18666">MSELGPVTIRLAGEPKGKGRARSTLIKPKAKPAFISTYPDPDTAMYESHLKLAAQRVMEGRPLLTGPLQVSVFAFMTIPASWSRKRQDMARRNELRPTKKPDWDNFAKILDALNKVVWDDDAQIVDGFVRKFFSDTPELVVTVEPARLPVPGVQAAVAPAEQLQLAVAS</sequence>